<evidence type="ECO:0000313" key="2">
    <source>
        <dbReference type="EMBL" id="URD81441.1"/>
    </source>
</evidence>
<name>A0A9E7ERM0_9LILI</name>
<accession>A0A9E7ERM0</accession>
<dbReference type="AlphaFoldDB" id="A0A9E7ERM0"/>
<reference evidence="2" key="1">
    <citation type="submission" date="2022-05" db="EMBL/GenBank/DDBJ databases">
        <title>The Musa troglodytarum L. genome provides insights into the mechanism of non-climacteric behaviour and enrichment of carotenoids.</title>
        <authorList>
            <person name="Wang J."/>
        </authorList>
    </citation>
    <scope>NUCLEOTIDE SEQUENCE</scope>
    <source>
        <tissue evidence="2">Leaf</tissue>
    </source>
</reference>
<proteinExistence type="predicted"/>
<evidence type="ECO:0000256" key="1">
    <source>
        <dbReference type="SAM" id="MobiDB-lite"/>
    </source>
</evidence>
<feature type="region of interest" description="Disordered" evidence="1">
    <location>
        <begin position="50"/>
        <end position="84"/>
    </location>
</feature>
<dbReference type="Proteomes" id="UP001055439">
    <property type="component" value="Chromosome 10"/>
</dbReference>
<evidence type="ECO:0000313" key="3">
    <source>
        <dbReference type="Proteomes" id="UP001055439"/>
    </source>
</evidence>
<gene>
    <name evidence="2" type="ORF">MUK42_22211</name>
</gene>
<dbReference type="EMBL" id="CP097503">
    <property type="protein sequence ID" value="URD81441.1"/>
    <property type="molecule type" value="Genomic_DNA"/>
</dbReference>
<keyword evidence="3" id="KW-1185">Reference proteome</keyword>
<protein>
    <submittedName>
        <fullName evidence="2">Uncharacterized protein</fullName>
    </submittedName>
</protein>
<sequence>MNPGNGHLLQKSIPFSSLPSSMSYKSCNASKYSTVTKSGGRMSVRRATCPAEESCHEGQPGEGQRRSAVARDVPHMPTTPRTAAWTSRAQKFLSRARGVHAPSVEQLIRIVPPFRSRPPTLDHIGSPCNISISIFTVRLLWTIKEYSKL</sequence>
<organism evidence="2 3">
    <name type="scientific">Musa troglodytarum</name>
    <name type="common">fe'i banana</name>
    <dbReference type="NCBI Taxonomy" id="320322"/>
    <lineage>
        <taxon>Eukaryota</taxon>
        <taxon>Viridiplantae</taxon>
        <taxon>Streptophyta</taxon>
        <taxon>Embryophyta</taxon>
        <taxon>Tracheophyta</taxon>
        <taxon>Spermatophyta</taxon>
        <taxon>Magnoliopsida</taxon>
        <taxon>Liliopsida</taxon>
        <taxon>Zingiberales</taxon>
        <taxon>Musaceae</taxon>
        <taxon>Musa</taxon>
    </lineage>
</organism>